<feature type="domain" description="CUB" evidence="4">
    <location>
        <begin position="28"/>
        <end position="148"/>
    </location>
</feature>
<dbReference type="PROSITE" id="PS01180">
    <property type="entry name" value="CUB"/>
    <property type="match status" value="5"/>
</dbReference>
<dbReference type="PANTHER" id="PTHR24251">
    <property type="entry name" value="OVOCHYMASE-RELATED"/>
    <property type="match status" value="1"/>
</dbReference>
<accession>A0A9C6X7C2</accession>
<proteinExistence type="predicted"/>
<sequence length="643" mass="69087">MVVTLEYRVIPASSLNHPVQRLGVSAGCGGRLTAPYGALHSRNYPQNYGPEDDCVWSIEVAEGHAVELELQDLDIYASLAERRSGNCSGSFLQVIDGADLEGRELLRTCGGGLPDNRTLTSTANKMTVRMKSDGARSSKGFRATYATVCGSTIVTASSGVITSHDAINVQGKNANCSWTVIAEDPADHVTLTIGTLTVSHLDFSEGEEDCSSNNNVEVWEGVDSTGVLLGRYCTGRVPPALTSRGSALHIVMVSPFNSFHGWFSASYSVLSSACGGTFSAERGSFASPGYPASYPPGSDCVWTVTSAPGNLVQMSFSLFNLESSWGCFDDFVEVRKESAMGPLVGVYCGDERPSNLTAAHTLWVKFRSNAQGTAPGFLADFALVHGNLDITGRSGEIASPLYPSLYAQSGDFEWRVTVDTKKAVILDVKSLSTDRFGVDDCDDVYLAIHDGFDATTPQLYKDCGAALPRAVTTTSNVAFVRLHNYPIRRATTFLLAWREVDRPDGSATTVEAGANNCSSTIHLPAGGSVNVSSPGYPGGYGSNENCTWVLDTDPGWHLAVLFRDMDLEDTAECYSDRVEVASGERGGLEWKTRFKLCQPSAMFNDSFFTTNFMRLNFVSDWGTNGTGFAGTVYSGKQSFSPNK</sequence>
<dbReference type="InterPro" id="IPR000859">
    <property type="entry name" value="CUB_dom"/>
</dbReference>
<evidence type="ECO:0000259" key="4">
    <source>
        <dbReference type="PROSITE" id="PS01180"/>
    </source>
</evidence>
<keyword evidence="1" id="KW-0677">Repeat</keyword>
<feature type="domain" description="CUB" evidence="4">
    <location>
        <begin position="517"/>
        <end position="635"/>
    </location>
</feature>
<dbReference type="SMART" id="SM00042">
    <property type="entry name" value="CUB"/>
    <property type="match status" value="5"/>
</dbReference>
<dbReference type="FunFam" id="2.60.120.290:FF:000013">
    <property type="entry name" value="Membrane frizzled-related protein"/>
    <property type="match status" value="2"/>
</dbReference>
<evidence type="ECO:0000313" key="5">
    <source>
        <dbReference type="Proteomes" id="UP000504606"/>
    </source>
</evidence>
<evidence type="ECO:0000256" key="3">
    <source>
        <dbReference type="PROSITE-ProRule" id="PRU00059"/>
    </source>
</evidence>
<dbReference type="Gene3D" id="2.60.120.290">
    <property type="entry name" value="Spermadhesin, CUB domain"/>
    <property type="match status" value="5"/>
</dbReference>
<evidence type="ECO:0000256" key="2">
    <source>
        <dbReference type="ARBA" id="ARBA00023157"/>
    </source>
</evidence>
<keyword evidence="5" id="KW-1185">Reference proteome</keyword>
<feature type="domain" description="CUB" evidence="4">
    <location>
        <begin position="384"/>
        <end position="500"/>
    </location>
</feature>
<comment type="caution">
    <text evidence="3">Lacks conserved residue(s) required for the propagation of feature annotation.</text>
</comment>
<feature type="domain" description="CUB" evidence="4">
    <location>
        <begin position="149"/>
        <end position="270"/>
    </location>
</feature>
<dbReference type="Proteomes" id="UP000504606">
    <property type="component" value="Unplaced"/>
</dbReference>
<dbReference type="GeneID" id="127751280"/>
<evidence type="ECO:0000256" key="1">
    <source>
        <dbReference type="ARBA" id="ARBA00022737"/>
    </source>
</evidence>
<keyword evidence="2 3" id="KW-1015">Disulfide bond</keyword>
<dbReference type="SUPFAM" id="SSF49854">
    <property type="entry name" value="Spermadhesin, CUB domain"/>
    <property type="match status" value="5"/>
</dbReference>
<feature type="disulfide bond" evidence="3">
    <location>
        <begin position="149"/>
        <end position="176"/>
    </location>
</feature>
<dbReference type="PANTHER" id="PTHR24251:SF30">
    <property type="entry name" value="MEMBRANE FRIZZLED-RELATED PROTEIN"/>
    <property type="match status" value="1"/>
</dbReference>
<name>A0A9C6X7C2_FRAOC</name>
<reference evidence="6" key="1">
    <citation type="submission" date="2025-08" db="UniProtKB">
        <authorList>
            <consortium name="RefSeq"/>
        </authorList>
    </citation>
    <scope>IDENTIFICATION</scope>
    <source>
        <tissue evidence="6">Whole organism</tissue>
    </source>
</reference>
<evidence type="ECO:0000313" key="6">
    <source>
        <dbReference type="RefSeq" id="XP_052130517.1"/>
    </source>
</evidence>
<dbReference type="CDD" id="cd00041">
    <property type="entry name" value="CUB"/>
    <property type="match status" value="5"/>
</dbReference>
<protein>
    <submittedName>
        <fullName evidence="6">Cubilin-like isoform X2</fullName>
    </submittedName>
</protein>
<feature type="domain" description="CUB" evidence="4">
    <location>
        <begin position="274"/>
        <end position="384"/>
    </location>
</feature>
<dbReference type="AlphaFoldDB" id="A0A9C6X7C2"/>
<dbReference type="RefSeq" id="XP_052130517.1">
    <property type="nucleotide sequence ID" value="XM_052274557.1"/>
</dbReference>
<organism evidence="5 6">
    <name type="scientific">Frankliniella occidentalis</name>
    <name type="common">Western flower thrips</name>
    <name type="synonym">Euthrips occidentalis</name>
    <dbReference type="NCBI Taxonomy" id="133901"/>
    <lineage>
        <taxon>Eukaryota</taxon>
        <taxon>Metazoa</taxon>
        <taxon>Ecdysozoa</taxon>
        <taxon>Arthropoda</taxon>
        <taxon>Hexapoda</taxon>
        <taxon>Insecta</taxon>
        <taxon>Pterygota</taxon>
        <taxon>Neoptera</taxon>
        <taxon>Paraneoptera</taxon>
        <taxon>Thysanoptera</taxon>
        <taxon>Terebrantia</taxon>
        <taxon>Thripoidea</taxon>
        <taxon>Thripidae</taxon>
        <taxon>Frankliniella</taxon>
    </lineage>
</organism>
<dbReference type="Pfam" id="PF00431">
    <property type="entry name" value="CUB"/>
    <property type="match status" value="5"/>
</dbReference>
<dbReference type="InterPro" id="IPR035914">
    <property type="entry name" value="Sperma_CUB_dom_sf"/>
</dbReference>
<gene>
    <name evidence="6" type="primary">LOC127751280</name>
</gene>